<evidence type="ECO:0000256" key="2">
    <source>
        <dbReference type="ARBA" id="ARBA00023242"/>
    </source>
</evidence>
<keyword evidence="8" id="KW-1185">Reference proteome</keyword>
<dbReference type="SMART" id="SM00398">
    <property type="entry name" value="HMG"/>
    <property type="match status" value="1"/>
</dbReference>
<evidence type="ECO:0000256" key="3">
    <source>
        <dbReference type="PROSITE-ProRule" id="PRU00267"/>
    </source>
</evidence>
<dbReference type="GO" id="GO:0000981">
    <property type="term" value="F:DNA-binding transcription factor activity, RNA polymerase II-specific"/>
    <property type="evidence" value="ECO:0007669"/>
    <property type="project" value="TreeGrafter"/>
</dbReference>
<dbReference type="OMA" id="WILYRTD"/>
<evidence type="ECO:0000313" key="6">
    <source>
        <dbReference type="EMBL" id="TBU30219.1"/>
    </source>
</evidence>
<dbReference type="InterPro" id="IPR051356">
    <property type="entry name" value="SOX/SOX-like_TF"/>
</dbReference>
<sequence length="94" mass="11197">MPRAPTHRETERDSQQEKIPRPPNAWILYRTDLLNQWKANRSPHEPPSRQSDISRLVSARWKAEDSAIKLEYEKRAAIAKAEHKKRYPDYKYTP</sequence>
<feature type="domain" description="HMG box" evidence="5">
    <location>
        <begin position="19"/>
        <end position="91"/>
    </location>
</feature>
<feature type="DNA-binding region" description="HMG box" evidence="3">
    <location>
        <begin position="19"/>
        <end position="91"/>
    </location>
</feature>
<evidence type="ECO:0000259" key="5">
    <source>
        <dbReference type="PROSITE" id="PS50118"/>
    </source>
</evidence>
<feature type="non-terminal residue" evidence="6">
    <location>
        <position position="94"/>
    </location>
</feature>
<dbReference type="SUPFAM" id="SSF47095">
    <property type="entry name" value="HMG-box"/>
    <property type="match status" value="1"/>
</dbReference>
<feature type="compositionally biased region" description="Basic and acidic residues" evidence="4">
    <location>
        <begin position="1"/>
        <end position="20"/>
    </location>
</feature>
<organism evidence="6">
    <name type="scientific">Dichomitus squalens</name>
    <dbReference type="NCBI Taxonomy" id="114155"/>
    <lineage>
        <taxon>Eukaryota</taxon>
        <taxon>Fungi</taxon>
        <taxon>Dikarya</taxon>
        <taxon>Basidiomycota</taxon>
        <taxon>Agaricomycotina</taxon>
        <taxon>Agaricomycetes</taxon>
        <taxon>Polyporales</taxon>
        <taxon>Polyporaceae</taxon>
        <taxon>Dichomitus</taxon>
    </lineage>
</organism>
<dbReference type="Proteomes" id="UP000292082">
    <property type="component" value="Unassembled WGS sequence"/>
</dbReference>
<dbReference type="Gene3D" id="1.10.30.10">
    <property type="entry name" value="High mobility group box domain"/>
    <property type="match status" value="1"/>
</dbReference>
<dbReference type="EMBL" id="ML145205">
    <property type="protein sequence ID" value="TBU53770.1"/>
    <property type="molecule type" value="Genomic_DNA"/>
</dbReference>
<reference evidence="6 8" key="1">
    <citation type="submission" date="2019-01" db="EMBL/GenBank/DDBJ databases">
        <title>Draft genome sequences of three monokaryotic isolates of the white-rot basidiomycete fungus Dichomitus squalens.</title>
        <authorList>
            <consortium name="DOE Joint Genome Institute"/>
            <person name="Lopez S.C."/>
            <person name="Andreopoulos B."/>
            <person name="Pangilinan J."/>
            <person name="Lipzen A."/>
            <person name="Riley R."/>
            <person name="Ahrendt S."/>
            <person name="Ng V."/>
            <person name="Barry K."/>
            <person name="Daum C."/>
            <person name="Grigoriev I.V."/>
            <person name="Hilden K.S."/>
            <person name="Makela M.R."/>
            <person name="de Vries R.P."/>
        </authorList>
    </citation>
    <scope>NUCLEOTIDE SEQUENCE [LARGE SCALE GENOMIC DNA]</scope>
    <source>
        <strain evidence="7 8">CBS 464.89</strain>
        <strain evidence="6">OM18370.1</strain>
    </source>
</reference>
<dbReference type="AlphaFoldDB" id="A0A4Q9MR41"/>
<protein>
    <submittedName>
        <fullName evidence="6">High mobility group box domain-containing protein</fullName>
    </submittedName>
</protein>
<keyword evidence="1 3" id="KW-0238">DNA-binding</keyword>
<proteinExistence type="predicted"/>
<dbReference type="InterPro" id="IPR009071">
    <property type="entry name" value="HMG_box_dom"/>
</dbReference>
<dbReference type="PANTHER" id="PTHR45789">
    <property type="entry name" value="FI18025P1"/>
    <property type="match status" value="1"/>
</dbReference>
<dbReference type="GO" id="GO:0000978">
    <property type="term" value="F:RNA polymerase II cis-regulatory region sequence-specific DNA binding"/>
    <property type="evidence" value="ECO:0007669"/>
    <property type="project" value="TreeGrafter"/>
</dbReference>
<feature type="region of interest" description="Disordered" evidence="4">
    <location>
        <begin position="1"/>
        <end position="24"/>
    </location>
</feature>
<dbReference type="Pfam" id="PF00505">
    <property type="entry name" value="HMG_box"/>
    <property type="match status" value="1"/>
</dbReference>
<evidence type="ECO:0000313" key="7">
    <source>
        <dbReference type="EMBL" id="TBU53770.1"/>
    </source>
</evidence>
<evidence type="ECO:0000313" key="8">
    <source>
        <dbReference type="Proteomes" id="UP000292082"/>
    </source>
</evidence>
<dbReference type="Proteomes" id="UP000292957">
    <property type="component" value="Unassembled WGS sequence"/>
</dbReference>
<dbReference type="InterPro" id="IPR036910">
    <property type="entry name" value="HMG_box_dom_sf"/>
</dbReference>
<accession>A0A4Q9MR41</accession>
<dbReference type="PROSITE" id="PS50118">
    <property type="entry name" value="HMG_BOX_2"/>
    <property type="match status" value="1"/>
</dbReference>
<name>A0A4Q9MR41_9APHY</name>
<evidence type="ECO:0000256" key="1">
    <source>
        <dbReference type="ARBA" id="ARBA00023125"/>
    </source>
</evidence>
<dbReference type="PANTHER" id="PTHR45789:SF2">
    <property type="entry name" value="FI18025P1"/>
    <property type="match status" value="1"/>
</dbReference>
<dbReference type="CDD" id="cd01389">
    <property type="entry name" value="HMG-box_ROX1-like"/>
    <property type="match status" value="1"/>
</dbReference>
<dbReference type="EMBL" id="ML143407">
    <property type="protein sequence ID" value="TBU30219.1"/>
    <property type="molecule type" value="Genomic_DNA"/>
</dbReference>
<keyword evidence="2 3" id="KW-0539">Nucleus</keyword>
<gene>
    <name evidence="7" type="ORF">BD310DRAFT_829429</name>
    <name evidence="6" type="ORF">BD311DRAFT_659510</name>
</gene>
<dbReference type="GO" id="GO:0005634">
    <property type="term" value="C:nucleus"/>
    <property type="evidence" value="ECO:0007669"/>
    <property type="project" value="UniProtKB-UniRule"/>
</dbReference>
<evidence type="ECO:0000256" key="4">
    <source>
        <dbReference type="SAM" id="MobiDB-lite"/>
    </source>
</evidence>
<dbReference type="OrthoDB" id="6247875at2759"/>